<keyword evidence="3" id="KW-1003">Cell membrane</keyword>
<comment type="caution">
    <text evidence="11">The sequence shown here is derived from an EMBL/GenBank/DDBJ whole genome shotgun (WGS) entry which is preliminary data.</text>
</comment>
<feature type="transmembrane region" description="Helical" evidence="8">
    <location>
        <begin position="172"/>
        <end position="192"/>
    </location>
</feature>
<evidence type="ECO:0000259" key="9">
    <source>
        <dbReference type="Pfam" id="PF02706"/>
    </source>
</evidence>
<dbReference type="RefSeq" id="WP_214786517.1">
    <property type="nucleotide sequence ID" value="NZ_JANIEL010000019.1"/>
</dbReference>
<evidence type="ECO:0000256" key="6">
    <source>
        <dbReference type="ARBA" id="ARBA00023136"/>
    </source>
</evidence>
<evidence type="ECO:0000256" key="8">
    <source>
        <dbReference type="SAM" id="Phobius"/>
    </source>
</evidence>
<feature type="region of interest" description="Disordered" evidence="7">
    <location>
        <begin position="226"/>
        <end position="260"/>
    </location>
</feature>
<organism evidence="11 12">
    <name type="scientific">Exiguobacterium aestuarii</name>
    <dbReference type="NCBI Taxonomy" id="273527"/>
    <lineage>
        <taxon>Bacteria</taxon>
        <taxon>Bacillati</taxon>
        <taxon>Bacillota</taxon>
        <taxon>Bacilli</taxon>
        <taxon>Bacillales</taxon>
        <taxon>Bacillales Family XII. Incertae Sedis</taxon>
        <taxon>Exiguobacterium</taxon>
    </lineage>
</organism>
<keyword evidence="6 8" id="KW-0472">Membrane</keyword>
<dbReference type="PANTHER" id="PTHR32309">
    <property type="entry name" value="TYROSINE-PROTEIN KINASE"/>
    <property type="match status" value="1"/>
</dbReference>
<evidence type="ECO:0000256" key="7">
    <source>
        <dbReference type="SAM" id="MobiDB-lite"/>
    </source>
</evidence>
<feature type="domain" description="Tyrosine-protein kinase G-rich" evidence="10">
    <location>
        <begin position="149"/>
        <end position="194"/>
    </location>
</feature>
<dbReference type="EMBL" id="JBHTCE010000001">
    <property type="protein sequence ID" value="MFC7388916.1"/>
    <property type="molecule type" value="Genomic_DNA"/>
</dbReference>
<dbReference type="InterPro" id="IPR050445">
    <property type="entry name" value="Bact_polysacc_biosynth/exp"/>
</dbReference>
<evidence type="ECO:0000256" key="2">
    <source>
        <dbReference type="ARBA" id="ARBA00006683"/>
    </source>
</evidence>
<evidence type="ECO:0000256" key="4">
    <source>
        <dbReference type="ARBA" id="ARBA00022692"/>
    </source>
</evidence>
<evidence type="ECO:0000256" key="1">
    <source>
        <dbReference type="ARBA" id="ARBA00004651"/>
    </source>
</evidence>
<evidence type="ECO:0000313" key="11">
    <source>
        <dbReference type="EMBL" id="MFC7388916.1"/>
    </source>
</evidence>
<feature type="domain" description="Polysaccharide chain length determinant N-terminal" evidence="9">
    <location>
        <begin position="8"/>
        <end position="94"/>
    </location>
</feature>
<reference evidence="12" key="1">
    <citation type="journal article" date="2019" name="Int. J. Syst. Evol. Microbiol.">
        <title>The Global Catalogue of Microorganisms (GCM) 10K type strain sequencing project: providing services to taxonomists for standard genome sequencing and annotation.</title>
        <authorList>
            <consortium name="The Broad Institute Genomics Platform"/>
            <consortium name="The Broad Institute Genome Sequencing Center for Infectious Disease"/>
            <person name="Wu L."/>
            <person name="Ma J."/>
        </authorList>
    </citation>
    <scope>NUCLEOTIDE SEQUENCE [LARGE SCALE GENOMIC DNA]</scope>
    <source>
        <strain evidence="12">CCUG 55590</strain>
    </source>
</reference>
<comment type="subcellular location">
    <subcellularLocation>
        <location evidence="1">Cell membrane</location>
        <topology evidence="1">Multi-pass membrane protein</topology>
    </subcellularLocation>
</comment>
<evidence type="ECO:0000313" key="12">
    <source>
        <dbReference type="Proteomes" id="UP001596439"/>
    </source>
</evidence>
<comment type="similarity">
    <text evidence="2">Belongs to the CpsC/CapA family.</text>
</comment>
<name>A0ABW2PHF6_9BACL</name>
<gene>
    <name evidence="11" type="ORF">ACFQO8_02095</name>
</gene>
<dbReference type="InterPro" id="IPR003856">
    <property type="entry name" value="LPS_length_determ_N"/>
</dbReference>
<feature type="transmembrane region" description="Helical" evidence="8">
    <location>
        <begin position="20"/>
        <end position="37"/>
    </location>
</feature>
<protein>
    <submittedName>
        <fullName evidence="11">YveK family protein</fullName>
    </submittedName>
</protein>
<keyword evidence="12" id="KW-1185">Reference proteome</keyword>
<keyword evidence="5 8" id="KW-1133">Transmembrane helix</keyword>
<sequence>MNSQTMLLSDLLAVFKKSKLLILLTVMIAGGAAYYVSQYVVEPTYEASTQVLIVPKQEAGSNVVDSTQVSSSLSLINTYRVIMRSPAILNEVQEQVANAPDDISEVLLVESEEESQVINIVVEYSDPVVAANIANVITEVFATEIPDLMNIDNVRVLSVADVPSDPVAPSTVMYTAIGLIVGFVIGSVLALIRYTFDKRIRDEKEAEKLLALPVIGNIPVIEKRDMAAKRSKPEPVKDVNPVAKGDEPNVPPTKDTRQSS</sequence>
<evidence type="ECO:0000256" key="5">
    <source>
        <dbReference type="ARBA" id="ARBA00022989"/>
    </source>
</evidence>
<dbReference type="PANTHER" id="PTHR32309:SF13">
    <property type="entry name" value="FERRIC ENTEROBACTIN TRANSPORT PROTEIN FEPE"/>
    <property type="match status" value="1"/>
</dbReference>
<dbReference type="Proteomes" id="UP001596439">
    <property type="component" value="Unassembled WGS sequence"/>
</dbReference>
<evidence type="ECO:0000259" key="10">
    <source>
        <dbReference type="Pfam" id="PF13807"/>
    </source>
</evidence>
<evidence type="ECO:0000256" key="3">
    <source>
        <dbReference type="ARBA" id="ARBA00022475"/>
    </source>
</evidence>
<feature type="compositionally biased region" description="Basic and acidic residues" evidence="7">
    <location>
        <begin position="226"/>
        <end position="237"/>
    </location>
</feature>
<dbReference type="Pfam" id="PF13807">
    <property type="entry name" value="GNVR"/>
    <property type="match status" value="1"/>
</dbReference>
<keyword evidence="4 8" id="KW-0812">Transmembrane</keyword>
<dbReference type="InterPro" id="IPR032807">
    <property type="entry name" value="GNVR"/>
</dbReference>
<accession>A0ABW2PHF6</accession>
<dbReference type="Pfam" id="PF02706">
    <property type="entry name" value="Wzz"/>
    <property type="match status" value="1"/>
</dbReference>
<proteinExistence type="inferred from homology"/>